<protein>
    <submittedName>
        <fullName evidence="4">Gfo/Idh/MocA family oxidoreductase</fullName>
    </submittedName>
</protein>
<proteinExistence type="predicted"/>
<dbReference type="Gene3D" id="3.40.50.720">
    <property type="entry name" value="NAD(P)-binding Rossmann-like Domain"/>
    <property type="match status" value="1"/>
</dbReference>
<name>A0ABT5DHE5_9BACT</name>
<feature type="compositionally biased region" description="Pro residues" evidence="2">
    <location>
        <begin position="331"/>
        <end position="341"/>
    </location>
</feature>
<reference evidence="4 5" key="1">
    <citation type="submission" date="2022-11" db="EMBL/GenBank/DDBJ databases">
        <title>Minimal conservation of predation-associated metabolite biosynthetic gene clusters underscores biosynthetic potential of Myxococcota including descriptions for ten novel species: Archangium lansinium sp. nov., Myxococcus landrumus sp. nov., Nannocystis bai.</title>
        <authorList>
            <person name="Ahearne A."/>
            <person name="Stevens C."/>
            <person name="Dowd S."/>
        </authorList>
    </citation>
    <scope>NUCLEOTIDE SEQUENCE [LARGE SCALE GENOMIC DNA]</scope>
    <source>
        <strain evidence="4 5">NCWAL01</strain>
    </source>
</reference>
<dbReference type="PANTHER" id="PTHR43818">
    <property type="entry name" value="BCDNA.GH03377"/>
    <property type="match status" value="1"/>
</dbReference>
<sequence length="341" mass="35845">MRIGIIGTGWGLMHVGAFRAAGAEVAALCGRRLDATREVAARERIPLATTDVRELCDAVDAVVVASPDAAHREHVARALDAGRAVLCEKPLARTNEEAQALVEKARAVGRPCVVNFPYRMLPTLRALKGWLAHRTPRHLIVTLRNGFVPVEGDGPGPFMGTSADWGGFSHVLDAALWLSGATPTWLQASLSGRPVHTAALHVGLSSGAVLVLTHAACAEPGIHGGWSLLGSGWEAGFSAGYVPSRNGWCLSPVSAFHEGLWRELSPGLEPHPGAREPWAEAHVETARNFLSVLQGGPLAGLATVEEGATVQRLLAAAVESEQQGRRITLGPTPPAPPSSPA</sequence>
<comment type="caution">
    <text evidence="4">The sequence shown here is derived from an EMBL/GenBank/DDBJ whole genome shotgun (WGS) entry which is preliminary data.</text>
</comment>
<evidence type="ECO:0000313" key="4">
    <source>
        <dbReference type="EMBL" id="MDC0713033.1"/>
    </source>
</evidence>
<dbReference type="InterPro" id="IPR000683">
    <property type="entry name" value="Gfo/Idh/MocA-like_OxRdtase_N"/>
</dbReference>
<evidence type="ECO:0000256" key="2">
    <source>
        <dbReference type="SAM" id="MobiDB-lite"/>
    </source>
</evidence>
<evidence type="ECO:0000313" key="5">
    <source>
        <dbReference type="Proteomes" id="UP001221838"/>
    </source>
</evidence>
<dbReference type="EMBL" id="JAQNDM010000002">
    <property type="protein sequence ID" value="MDC0713033.1"/>
    <property type="molecule type" value="Genomic_DNA"/>
</dbReference>
<feature type="region of interest" description="Disordered" evidence="2">
    <location>
        <begin position="319"/>
        <end position="341"/>
    </location>
</feature>
<gene>
    <name evidence="4" type="ORF">POL68_31515</name>
</gene>
<dbReference type="SUPFAM" id="SSF51735">
    <property type="entry name" value="NAD(P)-binding Rossmann-fold domains"/>
    <property type="match status" value="1"/>
</dbReference>
<feature type="domain" description="Gfo/Idh/MocA-like oxidoreductase N-terminal" evidence="3">
    <location>
        <begin position="1"/>
        <end position="116"/>
    </location>
</feature>
<dbReference type="Proteomes" id="UP001221838">
    <property type="component" value="Unassembled WGS sequence"/>
</dbReference>
<dbReference type="Pfam" id="PF01408">
    <property type="entry name" value="GFO_IDH_MocA"/>
    <property type="match status" value="1"/>
</dbReference>
<evidence type="ECO:0000259" key="3">
    <source>
        <dbReference type="Pfam" id="PF01408"/>
    </source>
</evidence>
<keyword evidence="1" id="KW-0560">Oxidoreductase</keyword>
<dbReference type="Gene3D" id="3.30.360.10">
    <property type="entry name" value="Dihydrodipicolinate Reductase, domain 2"/>
    <property type="match status" value="1"/>
</dbReference>
<accession>A0ABT5DHE5</accession>
<dbReference type="InterPro" id="IPR036291">
    <property type="entry name" value="NAD(P)-bd_dom_sf"/>
</dbReference>
<evidence type="ECO:0000256" key="1">
    <source>
        <dbReference type="ARBA" id="ARBA00023002"/>
    </source>
</evidence>
<dbReference type="InterPro" id="IPR050463">
    <property type="entry name" value="Gfo/Idh/MocA_oxidrdct_glycsds"/>
</dbReference>
<dbReference type="RefSeq" id="WP_272143215.1">
    <property type="nucleotide sequence ID" value="NZ_JAQNDM010000002.1"/>
</dbReference>
<dbReference type="PANTHER" id="PTHR43818:SF11">
    <property type="entry name" value="BCDNA.GH03377"/>
    <property type="match status" value="1"/>
</dbReference>
<keyword evidence="5" id="KW-1185">Reference proteome</keyword>
<organism evidence="4 5">
    <name type="scientific">Stigmatella ashevillensis</name>
    <dbReference type="NCBI Taxonomy" id="2995309"/>
    <lineage>
        <taxon>Bacteria</taxon>
        <taxon>Pseudomonadati</taxon>
        <taxon>Myxococcota</taxon>
        <taxon>Myxococcia</taxon>
        <taxon>Myxococcales</taxon>
        <taxon>Cystobacterineae</taxon>
        <taxon>Archangiaceae</taxon>
        <taxon>Stigmatella</taxon>
    </lineage>
</organism>